<dbReference type="GO" id="GO:0008395">
    <property type="term" value="F:steroid hydroxylase activity"/>
    <property type="evidence" value="ECO:0007669"/>
    <property type="project" value="TreeGrafter"/>
</dbReference>
<keyword evidence="6" id="KW-0503">Monooxygenase</keyword>
<dbReference type="AlphaFoldDB" id="A0AAJ0B1D3"/>
<dbReference type="InterPro" id="IPR050529">
    <property type="entry name" value="CYP450_sterol_14alpha_dmase"/>
</dbReference>
<evidence type="ECO:0000256" key="3">
    <source>
        <dbReference type="ARBA" id="ARBA00022617"/>
    </source>
</evidence>
<dbReference type="Pfam" id="PF00067">
    <property type="entry name" value="p450"/>
    <property type="match status" value="1"/>
</dbReference>
<organism evidence="9 10">
    <name type="scientific">Echria macrotheca</name>
    <dbReference type="NCBI Taxonomy" id="438768"/>
    <lineage>
        <taxon>Eukaryota</taxon>
        <taxon>Fungi</taxon>
        <taxon>Dikarya</taxon>
        <taxon>Ascomycota</taxon>
        <taxon>Pezizomycotina</taxon>
        <taxon>Sordariomycetes</taxon>
        <taxon>Sordariomycetidae</taxon>
        <taxon>Sordariales</taxon>
        <taxon>Schizotheciaceae</taxon>
        <taxon>Echria</taxon>
    </lineage>
</organism>
<evidence type="ECO:0000256" key="1">
    <source>
        <dbReference type="ARBA" id="ARBA00001971"/>
    </source>
</evidence>
<evidence type="ECO:0000256" key="4">
    <source>
        <dbReference type="ARBA" id="ARBA00022723"/>
    </source>
</evidence>
<dbReference type="EMBL" id="MU839851">
    <property type="protein sequence ID" value="KAK1749889.1"/>
    <property type="molecule type" value="Genomic_DNA"/>
</dbReference>
<dbReference type="PRINTS" id="PR00465">
    <property type="entry name" value="EP450IV"/>
</dbReference>
<gene>
    <name evidence="9" type="ORF">QBC47DRAFT_455612</name>
</gene>
<dbReference type="Proteomes" id="UP001239445">
    <property type="component" value="Unassembled WGS sequence"/>
</dbReference>
<dbReference type="GO" id="GO:0020037">
    <property type="term" value="F:heme binding"/>
    <property type="evidence" value="ECO:0007669"/>
    <property type="project" value="InterPro"/>
</dbReference>
<dbReference type="InterPro" id="IPR036396">
    <property type="entry name" value="Cyt_P450_sf"/>
</dbReference>
<dbReference type="PANTHER" id="PTHR24304:SF2">
    <property type="entry name" value="24-HYDROXYCHOLESTEROL 7-ALPHA-HYDROXYLASE"/>
    <property type="match status" value="1"/>
</dbReference>
<dbReference type="SUPFAM" id="SSF48264">
    <property type="entry name" value="Cytochrome P450"/>
    <property type="match status" value="1"/>
</dbReference>
<evidence type="ECO:0000256" key="6">
    <source>
        <dbReference type="ARBA" id="ARBA00023033"/>
    </source>
</evidence>
<evidence type="ECO:0000256" key="8">
    <source>
        <dbReference type="SAM" id="Phobius"/>
    </source>
</evidence>
<name>A0AAJ0B1D3_9PEZI</name>
<reference evidence="9" key="1">
    <citation type="submission" date="2023-06" db="EMBL/GenBank/DDBJ databases">
        <title>Genome-scale phylogeny and comparative genomics of the fungal order Sordariales.</title>
        <authorList>
            <consortium name="Lawrence Berkeley National Laboratory"/>
            <person name="Hensen N."/>
            <person name="Bonometti L."/>
            <person name="Westerberg I."/>
            <person name="Brannstrom I.O."/>
            <person name="Guillou S."/>
            <person name="Cros-Aarteil S."/>
            <person name="Calhoun S."/>
            <person name="Haridas S."/>
            <person name="Kuo A."/>
            <person name="Mondo S."/>
            <person name="Pangilinan J."/>
            <person name="Riley R."/>
            <person name="Labutti K."/>
            <person name="Andreopoulos B."/>
            <person name="Lipzen A."/>
            <person name="Chen C."/>
            <person name="Yanf M."/>
            <person name="Daum C."/>
            <person name="Ng V."/>
            <person name="Clum A."/>
            <person name="Steindorff A."/>
            <person name="Ohm R."/>
            <person name="Martin F."/>
            <person name="Silar P."/>
            <person name="Natvig D."/>
            <person name="Lalanne C."/>
            <person name="Gautier V."/>
            <person name="Ament-Velasquez S.L."/>
            <person name="Kruys A."/>
            <person name="Hutchinson M.I."/>
            <person name="Powell A.J."/>
            <person name="Barry K."/>
            <person name="Miller A.N."/>
            <person name="Grigoriev I.V."/>
            <person name="Debuchy R."/>
            <person name="Gladieux P."/>
            <person name="Thoren M.H."/>
            <person name="Johannesson H."/>
        </authorList>
    </citation>
    <scope>NUCLEOTIDE SEQUENCE</scope>
    <source>
        <strain evidence="9">PSN4</strain>
    </source>
</reference>
<protein>
    <submittedName>
        <fullName evidence="9">Cytochrome P450</fullName>
    </submittedName>
</protein>
<dbReference type="GO" id="GO:0005506">
    <property type="term" value="F:iron ion binding"/>
    <property type="evidence" value="ECO:0007669"/>
    <property type="project" value="InterPro"/>
</dbReference>
<accession>A0AAJ0B1D3</accession>
<evidence type="ECO:0000313" key="10">
    <source>
        <dbReference type="Proteomes" id="UP001239445"/>
    </source>
</evidence>
<dbReference type="GO" id="GO:0016705">
    <property type="term" value="F:oxidoreductase activity, acting on paired donors, with incorporation or reduction of molecular oxygen"/>
    <property type="evidence" value="ECO:0007669"/>
    <property type="project" value="InterPro"/>
</dbReference>
<keyword evidence="8" id="KW-1133">Transmembrane helix</keyword>
<dbReference type="PANTHER" id="PTHR24304">
    <property type="entry name" value="CYTOCHROME P450 FAMILY 7"/>
    <property type="match status" value="1"/>
</dbReference>
<sequence length="541" mass="60736">MQNGLIVISSIGSIAILFVLIPLLFGSGSTMPPRLPETIPFISNTFQASVNPKAFYARALKTMQRLDTEILRFRLAGRQAFLVVGEKKTNTLFRLNSGLSVDYYYHLLVKAIIDPSERDMQRLLTDVSGRAKVPLPGTEHIAEKDRLWAAWHRIFTENLLQTIPTQDMAALFLANFAAKVTELFNVGEWSTIRVVEFLDRHQTECAARTINGSRVFEENPEYFDLLKEFELGIIPIAFGPPKWMNPKPHRARDKYLAMNKKYVTNALRDFDWNSPEASAPWEPVFGSPLIRAVIRWGLDINLDIDTISGFFGVQVINGTSNTVPASAWTVVSTLTCPDPELLTNIRREAEAAIAVDPKTGERVFDVQKLAASPWLQAVYTETLRLRSGFCIIRDAVRDTEIDGVSIAKGAIVQAPIPIAHHDAVWEAEGYAVDEFWPHRHIKVVGSTDEKGHRAEKVEFALGNRSGYYFPYGGGITMCPGRHFAKLEIMGTLALLVTQFDIEVVGWVKHDGSPSDREARNGVGMAVYHPDRDLKVRVKRRY</sequence>
<comment type="cofactor">
    <cofactor evidence="1 7">
        <name>heme</name>
        <dbReference type="ChEBI" id="CHEBI:30413"/>
    </cofactor>
</comment>
<dbReference type="InterPro" id="IPR001128">
    <property type="entry name" value="Cyt_P450"/>
</dbReference>
<evidence type="ECO:0000256" key="2">
    <source>
        <dbReference type="ARBA" id="ARBA00010617"/>
    </source>
</evidence>
<keyword evidence="8" id="KW-0812">Transmembrane</keyword>
<evidence type="ECO:0000256" key="5">
    <source>
        <dbReference type="ARBA" id="ARBA00023004"/>
    </source>
</evidence>
<feature type="binding site" description="axial binding residue" evidence="7">
    <location>
        <position position="478"/>
    </location>
    <ligand>
        <name>heme</name>
        <dbReference type="ChEBI" id="CHEBI:30413"/>
    </ligand>
    <ligandPart>
        <name>Fe</name>
        <dbReference type="ChEBI" id="CHEBI:18248"/>
    </ligandPart>
</feature>
<comment type="similarity">
    <text evidence="2">Belongs to the cytochrome P450 family.</text>
</comment>
<keyword evidence="4 7" id="KW-0479">Metal-binding</keyword>
<dbReference type="InterPro" id="IPR002403">
    <property type="entry name" value="Cyt_P450_E_grp-IV"/>
</dbReference>
<keyword evidence="6" id="KW-0560">Oxidoreductase</keyword>
<keyword evidence="3 7" id="KW-0349">Heme</keyword>
<keyword evidence="8" id="KW-0472">Membrane</keyword>
<evidence type="ECO:0000256" key="7">
    <source>
        <dbReference type="PIRSR" id="PIRSR602403-1"/>
    </source>
</evidence>
<evidence type="ECO:0000313" key="9">
    <source>
        <dbReference type="EMBL" id="KAK1749889.1"/>
    </source>
</evidence>
<feature type="transmembrane region" description="Helical" evidence="8">
    <location>
        <begin position="6"/>
        <end position="25"/>
    </location>
</feature>
<keyword evidence="10" id="KW-1185">Reference proteome</keyword>
<proteinExistence type="inferred from homology"/>
<keyword evidence="5 7" id="KW-0408">Iron</keyword>
<dbReference type="Gene3D" id="1.10.630.10">
    <property type="entry name" value="Cytochrome P450"/>
    <property type="match status" value="1"/>
</dbReference>
<comment type="caution">
    <text evidence="9">The sequence shown here is derived from an EMBL/GenBank/DDBJ whole genome shotgun (WGS) entry which is preliminary data.</text>
</comment>